<dbReference type="InterPro" id="IPR046357">
    <property type="entry name" value="PPIase_dom_sf"/>
</dbReference>
<dbReference type="RefSeq" id="WP_378320164.1">
    <property type="nucleotide sequence ID" value="NZ_JBHUHY010000007.1"/>
</dbReference>
<evidence type="ECO:0008006" key="4">
    <source>
        <dbReference type="Google" id="ProtNLM"/>
    </source>
</evidence>
<accession>A0ABW5AYE4</accession>
<dbReference type="PROSITE" id="PS00018">
    <property type="entry name" value="EF_HAND_1"/>
    <property type="match status" value="1"/>
</dbReference>
<evidence type="ECO:0000256" key="1">
    <source>
        <dbReference type="SAM" id="MobiDB-lite"/>
    </source>
</evidence>
<dbReference type="Proteomes" id="UP001597344">
    <property type="component" value="Unassembled WGS sequence"/>
</dbReference>
<organism evidence="2 3">
    <name type="scientific">Aquimarina celericrescens</name>
    <dbReference type="NCBI Taxonomy" id="1964542"/>
    <lineage>
        <taxon>Bacteria</taxon>
        <taxon>Pseudomonadati</taxon>
        <taxon>Bacteroidota</taxon>
        <taxon>Flavobacteriia</taxon>
        <taxon>Flavobacteriales</taxon>
        <taxon>Flavobacteriaceae</taxon>
        <taxon>Aquimarina</taxon>
    </lineage>
</organism>
<sequence length="398" mass="43825">MNIRKYSYAVIFIMAALYACNNDDDGDDAAAVVPPRDLAEQQADEIEVIENYLSTHFYTLVDNPANPDYKIALFDTIAGENSGRQPLSLSDSLETKTITRNDVEYTLHILNLRKGAPGERQPTFADSTLVTYRGELFYDNQDRDGDGIPNLADIDSKEDGSDFGDDETPVTRPDADGDGIADDSDVDNPDLAGQPDSDGDGIIDDKDPVDNNNPNRRVFDNRDVPLWFDQVGIEVLGWRETLVDYKGASGFLEREDGTVDYNDDFGSFVVFIPSGLAYFASPPGGSGIPRYSPLIFNIQLYAVNEADHDRDGIPSYLEDLDNDRNVLDADDNTDGDNAANYQDSDDDNDGTLTRDEITLVAGAMDDGIVTLDEITFYDDDGDGVPNHLDSDDRDSKNE</sequence>
<comment type="caution">
    <text evidence="2">The sequence shown here is derived from an EMBL/GenBank/DDBJ whole genome shotgun (WGS) entry which is preliminary data.</text>
</comment>
<protein>
    <recommendedName>
        <fullName evidence="4">Peptidylprolyl isomerase</fullName>
    </recommendedName>
</protein>
<feature type="region of interest" description="Disordered" evidence="1">
    <location>
        <begin position="139"/>
        <end position="216"/>
    </location>
</feature>
<feature type="region of interest" description="Disordered" evidence="1">
    <location>
        <begin position="376"/>
        <end position="398"/>
    </location>
</feature>
<dbReference type="PROSITE" id="PS51257">
    <property type="entry name" value="PROKAR_LIPOPROTEIN"/>
    <property type="match status" value="1"/>
</dbReference>
<dbReference type="InterPro" id="IPR018247">
    <property type="entry name" value="EF_Hand_1_Ca_BS"/>
</dbReference>
<proteinExistence type="predicted"/>
<reference evidence="3" key="1">
    <citation type="journal article" date="2019" name="Int. J. Syst. Evol. Microbiol.">
        <title>The Global Catalogue of Microorganisms (GCM) 10K type strain sequencing project: providing services to taxonomists for standard genome sequencing and annotation.</title>
        <authorList>
            <consortium name="The Broad Institute Genomics Platform"/>
            <consortium name="The Broad Institute Genome Sequencing Center for Infectious Disease"/>
            <person name="Wu L."/>
            <person name="Ma J."/>
        </authorList>
    </citation>
    <scope>NUCLEOTIDE SEQUENCE [LARGE SCALE GENOMIC DNA]</scope>
    <source>
        <strain evidence="3">DT92</strain>
    </source>
</reference>
<feature type="compositionally biased region" description="Basic and acidic residues" evidence="1">
    <location>
        <begin position="388"/>
        <end position="398"/>
    </location>
</feature>
<dbReference type="EMBL" id="JBHUHY010000007">
    <property type="protein sequence ID" value="MFD2187170.1"/>
    <property type="molecule type" value="Genomic_DNA"/>
</dbReference>
<feature type="compositionally biased region" description="Acidic residues" evidence="1">
    <location>
        <begin position="176"/>
        <end position="188"/>
    </location>
</feature>
<dbReference type="Gene3D" id="3.10.50.40">
    <property type="match status" value="1"/>
</dbReference>
<keyword evidence="3" id="KW-1185">Reference proteome</keyword>
<evidence type="ECO:0000313" key="3">
    <source>
        <dbReference type="Proteomes" id="UP001597344"/>
    </source>
</evidence>
<feature type="region of interest" description="Disordered" evidence="1">
    <location>
        <begin position="325"/>
        <end position="352"/>
    </location>
</feature>
<gene>
    <name evidence="2" type="ORF">ACFSJT_10260</name>
</gene>
<evidence type="ECO:0000313" key="2">
    <source>
        <dbReference type="EMBL" id="MFD2187170.1"/>
    </source>
</evidence>
<name>A0ABW5AYE4_9FLAO</name>